<dbReference type="Pfam" id="PF00557">
    <property type="entry name" value="Peptidase_M24"/>
    <property type="match status" value="1"/>
</dbReference>
<dbReference type="PANTHER" id="PTHR46112">
    <property type="entry name" value="AMINOPEPTIDASE"/>
    <property type="match status" value="1"/>
</dbReference>
<evidence type="ECO:0000313" key="4">
    <source>
        <dbReference type="EMBL" id="NYF51196.1"/>
    </source>
</evidence>
<dbReference type="Pfam" id="PF01321">
    <property type="entry name" value="Creatinase_N"/>
    <property type="match status" value="1"/>
</dbReference>
<dbReference type="InterPro" id="IPR036005">
    <property type="entry name" value="Creatinase/aminopeptidase-like"/>
</dbReference>
<keyword evidence="1" id="KW-0732">Signal</keyword>
<evidence type="ECO:0000313" key="5">
    <source>
        <dbReference type="Proteomes" id="UP000534186"/>
    </source>
</evidence>
<dbReference type="InterPro" id="IPR000994">
    <property type="entry name" value="Pept_M24"/>
</dbReference>
<dbReference type="EMBL" id="JACCCV010000001">
    <property type="protein sequence ID" value="NYF51196.1"/>
    <property type="molecule type" value="Genomic_DNA"/>
</dbReference>
<evidence type="ECO:0000259" key="3">
    <source>
        <dbReference type="Pfam" id="PF01321"/>
    </source>
</evidence>
<protein>
    <submittedName>
        <fullName evidence="4">Xaa-Pro dipeptidase</fullName>
        <ecNumber evidence="4">3.4.13.9</ecNumber>
    </submittedName>
</protein>
<sequence>MPSRRSFLLSATAAAATSSLSVPAPPLLAQRLSAPSTSEASLPPAISALTNRRAEAVPITLAEREHRLERARALMHQHSIDAIVITTGTSLTYFTGLRWGQSERFFAWSLPATGAPFIVCPVFEEGRVRERMEAKPAALPSASTTRVYTWNEDEDPYQLLAKALKESGLATGKIGIEERTQFVFADGISHASPALTTTSATPITFGCRGIKSPAELALMRLANNITLSVYKACYESAQPGMTNRQFSQMVDLAYTRCGVTGDASCQVGEYSALPHGSLQPQVIREEEIILIDDGCTVEGYQSDISRTFVLGDPTIPKLDKARKVFDIVLKAQSAALAAAHPGAPCHTIDAAARDLIAAAGYGPDYKYFTHRVGHGIGMDGHEWPYLVRGNTTPLATGMCFSDEPGIYLPGEFGVRLEDDWHVTEDGGKMFTPQSPSLEHPFA</sequence>
<dbReference type="InterPro" id="IPR000587">
    <property type="entry name" value="Creatinase_N"/>
</dbReference>
<dbReference type="Gene3D" id="3.90.230.10">
    <property type="entry name" value="Creatinase/methionine aminopeptidase superfamily"/>
    <property type="match status" value="1"/>
</dbReference>
<reference evidence="4 5" key="1">
    <citation type="submission" date="2020-07" db="EMBL/GenBank/DDBJ databases">
        <title>Genomic Encyclopedia of Type Strains, Phase IV (KMG-V): Genome sequencing to study the core and pangenomes of soil and plant-associated prokaryotes.</title>
        <authorList>
            <person name="Whitman W."/>
        </authorList>
    </citation>
    <scope>NUCLEOTIDE SEQUENCE [LARGE SCALE GENOMIC DNA]</scope>
    <source>
        <strain evidence="4 5">M8UP30</strain>
    </source>
</reference>
<dbReference type="InterPro" id="IPR029149">
    <property type="entry name" value="Creatin/AminoP/Spt16_N"/>
</dbReference>
<dbReference type="Proteomes" id="UP000534186">
    <property type="component" value="Unassembled WGS sequence"/>
</dbReference>
<dbReference type="GO" id="GO:0102009">
    <property type="term" value="F:proline dipeptidase activity"/>
    <property type="evidence" value="ECO:0007669"/>
    <property type="project" value="UniProtKB-EC"/>
</dbReference>
<keyword evidence="4" id="KW-0224">Dipeptidase</keyword>
<feature type="signal peptide" evidence="1">
    <location>
        <begin position="1"/>
        <end position="24"/>
    </location>
</feature>
<dbReference type="SUPFAM" id="SSF55920">
    <property type="entry name" value="Creatinase/aminopeptidase"/>
    <property type="match status" value="1"/>
</dbReference>
<proteinExistence type="predicted"/>
<evidence type="ECO:0000259" key="2">
    <source>
        <dbReference type="Pfam" id="PF00557"/>
    </source>
</evidence>
<feature type="domain" description="Creatinase N-terminal" evidence="3">
    <location>
        <begin position="67"/>
        <end position="208"/>
    </location>
</feature>
<organism evidence="4 5">
    <name type="scientific">Tunturiibacter lichenicola</name>
    <dbReference type="NCBI Taxonomy" id="2051959"/>
    <lineage>
        <taxon>Bacteria</taxon>
        <taxon>Pseudomonadati</taxon>
        <taxon>Acidobacteriota</taxon>
        <taxon>Terriglobia</taxon>
        <taxon>Terriglobales</taxon>
        <taxon>Acidobacteriaceae</taxon>
        <taxon>Tunturiibacter</taxon>
    </lineage>
</organism>
<dbReference type="InterPro" id="IPR006311">
    <property type="entry name" value="TAT_signal"/>
</dbReference>
<dbReference type="AlphaFoldDB" id="A0A7Y9NKT2"/>
<dbReference type="SUPFAM" id="SSF53092">
    <property type="entry name" value="Creatinase/prolidase N-terminal domain"/>
    <property type="match status" value="1"/>
</dbReference>
<keyword evidence="4" id="KW-0378">Hydrolase</keyword>
<gene>
    <name evidence="4" type="ORF">HDF12_001561</name>
</gene>
<accession>A0A7Y9NKT2</accession>
<evidence type="ECO:0000256" key="1">
    <source>
        <dbReference type="SAM" id="SignalP"/>
    </source>
</evidence>
<comment type="caution">
    <text evidence="4">The sequence shown here is derived from an EMBL/GenBank/DDBJ whole genome shotgun (WGS) entry which is preliminary data.</text>
</comment>
<dbReference type="InterPro" id="IPR050659">
    <property type="entry name" value="Peptidase_M24B"/>
</dbReference>
<dbReference type="PROSITE" id="PS51318">
    <property type="entry name" value="TAT"/>
    <property type="match status" value="1"/>
</dbReference>
<keyword evidence="4" id="KW-0645">Protease</keyword>
<dbReference type="PANTHER" id="PTHR46112:SF3">
    <property type="entry name" value="AMINOPEPTIDASE YPDF"/>
    <property type="match status" value="1"/>
</dbReference>
<feature type="chain" id="PRO_5031324657" evidence="1">
    <location>
        <begin position="25"/>
        <end position="442"/>
    </location>
</feature>
<name>A0A7Y9NKT2_9BACT</name>
<dbReference type="EC" id="3.4.13.9" evidence="4"/>
<dbReference type="Gene3D" id="3.40.350.10">
    <property type="entry name" value="Creatinase/prolidase N-terminal domain"/>
    <property type="match status" value="1"/>
</dbReference>
<feature type="domain" description="Peptidase M24" evidence="2">
    <location>
        <begin position="218"/>
        <end position="424"/>
    </location>
</feature>